<evidence type="ECO:0000256" key="2">
    <source>
        <dbReference type="ARBA" id="ARBA00022692"/>
    </source>
</evidence>
<dbReference type="SUPFAM" id="SSF52058">
    <property type="entry name" value="L domain-like"/>
    <property type="match status" value="1"/>
</dbReference>
<dbReference type="InterPro" id="IPR032675">
    <property type="entry name" value="LRR_dom_sf"/>
</dbReference>
<evidence type="ECO:0000256" key="3">
    <source>
        <dbReference type="ARBA" id="ARBA00022729"/>
    </source>
</evidence>
<keyword evidence="7" id="KW-0325">Glycoprotein</keyword>
<keyword evidence="2" id="KW-0812">Transmembrane</keyword>
<keyword evidence="4" id="KW-1133">Transmembrane helix</keyword>
<keyword evidence="9" id="KW-1185">Reference proteome</keyword>
<dbReference type="InterPro" id="IPR001611">
    <property type="entry name" value="Leu-rich_rpt"/>
</dbReference>
<keyword evidence="3" id="KW-0732">Signal</keyword>
<dbReference type="Pfam" id="PF00560">
    <property type="entry name" value="LRR_1"/>
    <property type="match status" value="3"/>
</dbReference>
<dbReference type="EMBL" id="JARPOI010000014">
    <property type="protein sequence ID" value="KAJ9159260.1"/>
    <property type="molecule type" value="Genomic_DNA"/>
</dbReference>
<dbReference type="InterPro" id="IPR046956">
    <property type="entry name" value="RLP23-like"/>
</dbReference>
<protein>
    <submittedName>
        <fullName evidence="8">Uncharacterized protein</fullName>
    </submittedName>
</protein>
<dbReference type="PANTHER" id="PTHR48063:SF16">
    <property type="entry name" value="LRR RECEPTOR-LIKE SERINE_THREONINE-PROTEIN KINASE GSO1"/>
    <property type="match status" value="1"/>
</dbReference>
<evidence type="ECO:0000256" key="5">
    <source>
        <dbReference type="ARBA" id="ARBA00023136"/>
    </source>
</evidence>
<sequence length="184" mass="19688">MSLEQYINEYLPYGKYRGVYYEESLIVNVKGGAPKYTKTLSLVTSIDLASNNLHGEFPKEITKLVGLVALNLSKNQVIGQILGSISNLRQISSLDLSHNRLSGAIPSSMSTLSFLGYLNLSDNNFSGMIPYMGHVTTFDASSFDGNSGLRGAPLVLKCPGYDSDGGGGSIVEDSSDVLVTCGFT</sequence>
<dbReference type="Gene3D" id="3.80.10.10">
    <property type="entry name" value="Ribonuclease Inhibitor"/>
    <property type="match status" value="1"/>
</dbReference>
<comment type="caution">
    <text evidence="8">The sequence shown here is derived from an EMBL/GenBank/DDBJ whole genome shotgun (WGS) entry which is preliminary data.</text>
</comment>
<gene>
    <name evidence="8" type="ORF">P3X46_024777</name>
</gene>
<accession>A0ABQ9L5B2</accession>
<dbReference type="Proteomes" id="UP001174677">
    <property type="component" value="Chromosome 14"/>
</dbReference>
<reference evidence="8" key="1">
    <citation type="journal article" date="2023" name="Plant Biotechnol. J.">
        <title>Chromosome-level wild Hevea brasiliensis genome provides new tools for genomic-assisted breeding and valuable loci to elevate rubber yield.</title>
        <authorList>
            <person name="Cheng H."/>
            <person name="Song X."/>
            <person name="Hu Y."/>
            <person name="Wu T."/>
            <person name="Yang Q."/>
            <person name="An Z."/>
            <person name="Feng S."/>
            <person name="Deng Z."/>
            <person name="Wu W."/>
            <person name="Zeng X."/>
            <person name="Tu M."/>
            <person name="Wang X."/>
            <person name="Huang H."/>
        </authorList>
    </citation>
    <scope>NUCLEOTIDE SEQUENCE</scope>
    <source>
        <strain evidence="8">MT/VB/25A 57/8</strain>
    </source>
</reference>
<keyword evidence="5" id="KW-0472">Membrane</keyword>
<proteinExistence type="predicted"/>
<evidence type="ECO:0000256" key="1">
    <source>
        <dbReference type="ARBA" id="ARBA00004479"/>
    </source>
</evidence>
<name>A0ABQ9L5B2_HEVBR</name>
<evidence type="ECO:0000256" key="4">
    <source>
        <dbReference type="ARBA" id="ARBA00022989"/>
    </source>
</evidence>
<keyword evidence="6" id="KW-0675">Receptor</keyword>
<comment type="subcellular location">
    <subcellularLocation>
        <location evidence="1">Membrane</location>
        <topology evidence="1">Single-pass type I membrane protein</topology>
    </subcellularLocation>
</comment>
<evidence type="ECO:0000313" key="9">
    <source>
        <dbReference type="Proteomes" id="UP001174677"/>
    </source>
</evidence>
<evidence type="ECO:0000256" key="7">
    <source>
        <dbReference type="ARBA" id="ARBA00023180"/>
    </source>
</evidence>
<evidence type="ECO:0000256" key="6">
    <source>
        <dbReference type="ARBA" id="ARBA00023170"/>
    </source>
</evidence>
<dbReference type="PANTHER" id="PTHR48063">
    <property type="entry name" value="LRR RECEPTOR-LIKE KINASE"/>
    <property type="match status" value="1"/>
</dbReference>
<evidence type="ECO:0000313" key="8">
    <source>
        <dbReference type="EMBL" id="KAJ9159260.1"/>
    </source>
</evidence>
<organism evidence="8 9">
    <name type="scientific">Hevea brasiliensis</name>
    <name type="common">Para rubber tree</name>
    <name type="synonym">Siphonia brasiliensis</name>
    <dbReference type="NCBI Taxonomy" id="3981"/>
    <lineage>
        <taxon>Eukaryota</taxon>
        <taxon>Viridiplantae</taxon>
        <taxon>Streptophyta</taxon>
        <taxon>Embryophyta</taxon>
        <taxon>Tracheophyta</taxon>
        <taxon>Spermatophyta</taxon>
        <taxon>Magnoliopsida</taxon>
        <taxon>eudicotyledons</taxon>
        <taxon>Gunneridae</taxon>
        <taxon>Pentapetalae</taxon>
        <taxon>rosids</taxon>
        <taxon>fabids</taxon>
        <taxon>Malpighiales</taxon>
        <taxon>Euphorbiaceae</taxon>
        <taxon>Crotonoideae</taxon>
        <taxon>Micrandreae</taxon>
        <taxon>Hevea</taxon>
    </lineage>
</organism>